<dbReference type="Proteomes" id="UP001432322">
    <property type="component" value="Unassembled WGS sequence"/>
</dbReference>
<reference evidence="1" key="1">
    <citation type="submission" date="2023-10" db="EMBL/GenBank/DDBJ databases">
        <title>Genome assembly of Pristionchus species.</title>
        <authorList>
            <person name="Yoshida K."/>
            <person name="Sommer R.J."/>
        </authorList>
    </citation>
    <scope>NUCLEOTIDE SEQUENCE</scope>
    <source>
        <strain evidence="1">RS5133</strain>
    </source>
</reference>
<organism evidence="1 2">
    <name type="scientific">Pristionchus fissidentatus</name>
    <dbReference type="NCBI Taxonomy" id="1538716"/>
    <lineage>
        <taxon>Eukaryota</taxon>
        <taxon>Metazoa</taxon>
        <taxon>Ecdysozoa</taxon>
        <taxon>Nematoda</taxon>
        <taxon>Chromadorea</taxon>
        <taxon>Rhabditida</taxon>
        <taxon>Rhabditina</taxon>
        <taxon>Diplogasteromorpha</taxon>
        <taxon>Diplogasteroidea</taxon>
        <taxon>Neodiplogasteridae</taxon>
        <taxon>Pristionchus</taxon>
    </lineage>
</organism>
<sequence length="74" mass="8413">LQILEKLLFHDCLIFNGTLDLLQVASVVGNGRFHSGKILFKGLGVIGRERGLPHPEFERIEHRHENVDSAHMKK</sequence>
<gene>
    <name evidence="1" type="ORF">PFISCL1PPCAC_3367</name>
</gene>
<accession>A0AAV5V0S7</accession>
<comment type="caution">
    <text evidence="1">The sequence shown here is derived from an EMBL/GenBank/DDBJ whole genome shotgun (WGS) entry which is preliminary data.</text>
</comment>
<evidence type="ECO:0000313" key="1">
    <source>
        <dbReference type="EMBL" id="GMT12070.1"/>
    </source>
</evidence>
<name>A0AAV5V0S7_9BILA</name>
<dbReference type="AlphaFoldDB" id="A0AAV5V0S7"/>
<dbReference type="EMBL" id="BTSY01000001">
    <property type="protein sequence ID" value="GMT12070.1"/>
    <property type="molecule type" value="Genomic_DNA"/>
</dbReference>
<keyword evidence="2" id="KW-1185">Reference proteome</keyword>
<feature type="non-terminal residue" evidence="1">
    <location>
        <position position="1"/>
    </location>
</feature>
<proteinExistence type="predicted"/>
<evidence type="ECO:0000313" key="2">
    <source>
        <dbReference type="Proteomes" id="UP001432322"/>
    </source>
</evidence>
<protein>
    <submittedName>
        <fullName evidence="1">Uncharacterized protein</fullName>
    </submittedName>
</protein>